<accession>A0ABQ5XSU5</accession>
<name>A0ABQ5XSU5_9GAMM</name>
<keyword evidence="2" id="KW-1185">Reference proteome</keyword>
<sequence length="129" mass="14501">MGHDKTRSGVSVGNVDWNDPKLNDLLKKVDDWNIDQRNPLPPQNVQIRIACGFSASNVSKPALLISDHDEVMVLITHFPLPHGEEVQVNNQTSGKTSTRLGVVIEEREGHRVGDKGEDIFLNWLRVRSR</sequence>
<gene>
    <name evidence="1" type="ORF">GCM10007901_24760</name>
</gene>
<protein>
    <submittedName>
        <fullName evidence="1">Uncharacterized protein</fullName>
    </submittedName>
</protein>
<evidence type="ECO:0000313" key="1">
    <source>
        <dbReference type="EMBL" id="GLQ93525.1"/>
    </source>
</evidence>
<dbReference type="RefSeq" id="WP_284321231.1">
    <property type="nucleotide sequence ID" value="NZ_BSOB01000018.1"/>
</dbReference>
<organism evidence="1 2">
    <name type="scientific">Dyella acidisoli</name>
    <dbReference type="NCBI Taxonomy" id="1867834"/>
    <lineage>
        <taxon>Bacteria</taxon>
        <taxon>Pseudomonadati</taxon>
        <taxon>Pseudomonadota</taxon>
        <taxon>Gammaproteobacteria</taxon>
        <taxon>Lysobacterales</taxon>
        <taxon>Rhodanobacteraceae</taxon>
        <taxon>Dyella</taxon>
    </lineage>
</organism>
<reference evidence="2" key="1">
    <citation type="journal article" date="2019" name="Int. J. Syst. Evol. Microbiol.">
        <title>The Global Catalogue of Microorganisms (GCM) 10K type strain sequencing project: providing services to taxonomists for standard genome sequencing and annotation.</title>
        <authorList>
            <consortium name="The Broad Institute Genomics Platform"/>
            <consortium name="The Broad Institute Genome Sequencing Center for Infectious Disease"/>
            <person name="Wu L."/>
            <person name="Ma J."/>
        </authorList>
    </citation>
    <scope>NUCLEOTIDE SEQUENCE [LARGE SCALE GENOMIC DNA]</scope>
    <source>
        <strain evidence="2">NBRC 111980</strain>
    </source>
</reference>
<proteinExistence type="predicted"/>
<evidence type="ECO:0000313" key="2">
    <source>
        <dbReference type="Proteomes" id="UP001156670"/>
    </source>
</evidence>
<dbReference type="Proteomes" id="UP001156670">
    <property type="component" value="Unassembled WGS sequence"/>
</dbReference>
<dbReference type="EMBL" id="BSOB01000018">
    <property type="protein sequence ID" value="GLQ93525.1"/>
    <property type="molecule type" value="Genomic_DNA"/>
</dbReference>
<comment type="caution">
    <text evidence="1">The sequence shown here is derived from an EMBL/GenBank/DDBJ whole genome shotgun (WGS) entry which is preliminary data.</text>
</comment>